<dbReference type="PANTHER" id="PTHR35526">
    <property type="entry name" value="ANTI-SIGMA-F FACTOR RSBW-RELATED"/>
    <property type="match status" value="1"/>
</dbReference>
<dbReference type="Proteomes" id="UP000660745">
    <property type="component" value="Unassembled WGS sequence"/>
</dbReference>
<protein>
    <recommendedName>
        <fullName evidence="2">Histidine kinase/HSP90-like ATPase domain-containing protein</fullName>
    </recommendedName>
</protein>
<evidence type="ECO:0000256" key="1">
    <source>
        <dbReference type="ARBA" id="ARBA00022527"/>
    </source>
</evidence>
<reference evidence="3" key="2">
    <citation type="submission" date="2020-09" db="EMBL/GenBank/DDBJ databases">
        <authorList>
            <person name="Sun Q."/>
            <person name="Zhou Y."/>
        </authorList>
    </citation>
    <scope>NUCLEOTIDE SEQUENCE</scope>
    <source>
        <strain evidence="3">CGMCC 4.7430</strain>
    </source>
</reference>
<dbReference type="InterPro" id="IPR036890">
    <property type="entry name" value="HATPase_C_sf"/>
</dbReference>
<dbReference type="GO" id="GO:0004674">
    <property type="term" value="F:protein serine/threonine kinase activity"/>
    <property type="evidence" value="ECO:0007669"/>
    <property type="project" value="UniProtKB-KW"/>
</dbReference>
<keyword evidence="1" id="KW-0808">Transferase</keyword>
<proteinExistence type="predicted"/>
<evidence type="ECO:0000259" key="2">
    <source>
        <dbReference type="Pfam" id="PF13581"/>
    </source>
</evidence>
<dbReference type="Pfam" id="PF13581">
    <property type="entry name" value="HATPase_c_2"/>
    <property type="match status" value="1"/>
</dbReference>
<dbReference type="InterPro" id="IPR003594">
    <property type="entry name" value="HATPase_dom"/>
</dbReference>
<name>A0A918EAF8_9ACTN</name>
<dbReference type="InterPro" id="IPR050267">
    <property type="entry name" value="Anti-sigma-factor_SerPK"/>
</dbReference>
<organism evidence="3 4">
    <name type="scientific">Nonomuraea glycinis</name>
    <dbReference type="NCBI Taxonomy" id="2047744"/>
    <lineage>
        <taxon>Bacteria</taxon>
        <taxon>Bacillati</taxon>
        <taxon>Actinomycetota</taxon>
        <taxon>Actinomycetes</taxon>
        <taxon>Streptosporangiales</taxon>
        <taxon>Streptosporangiaceae</taxon>
        <taxon>Nonomuraea</taxon>
    </lineage>
</organism>
<sequence>MGSWITRPRFGGHMTTFDARPEAASGTRPPGWLSAILVDGRPSDCDALFTFQDLTAFEPGCVAVARRFVGQTLGSWGAERAAFDTQLVVSELVTNAMRHGGGAIQLRLLRHDAEFACVVADHNHAAPVAAVTDVFAEYGRGLRLVDALCTGWGWLTPSGPRKLVWAVLRG</sequence>
<dbReference type="SUPFAM" id="SSF55874">
    <property type="entry name" value="ATPase domain of HSP90 chaperone/DNA topoisomerase II/histidine kinase"/>
    <property type="match status" value="1"/>
</dbReference>
<dbReference type="EMBL" id="BMNK01000020">
    <property type="protein sequence ID" value="GGP16120.1"/>
    <property type="molecule type" value="Genomic_DNA"/>
</dbReference>
<dbReference type="AlphaFoldDB" id="A0A918EAF8"/>
<gene>
    <name evidence="3" type="ORF">GCM10012278_78630</name>
</gene>
<dbReference type="Gene3D" id="3.30.565.10">
    <property type="entry name" value="Histidine kinase-like ATPase, C-terminal domain"/>
    <property type="match status" value="1"/>
</dbReference>
<keyword evidence="1" id="KW-0723">Serine/threonine-protein kinase</keyword>
<dbReference type="CDD" id="cd16936">
    <property type="entry name" value="HATPase_RsbW-like"/>
    <property type="match status" value="1"/>
</dbReference>
<dbReference type="PANTHER" id="PTHR35526:SF3">
    <property type="entry name" value="ANTI-SIGMA-F FACTOR RSBW"/>
    <property type="match status" value="1"/>
</dbReference>
<evidence type="ECO:0000313" key="4">
    <source>
        <dbReference type="Proteomes" id="UP000660745"/>
    </source>
</evidence>
<feature type="domain" description="Histidine kinase/HSP90-like ATPase" evidence="2">
    <location>
        <begin position="58"/>
        <end position="148"/>
    </location>
</feature>
<keyword evidence="1" id="KW-0418">Kinase</keyword>
<keyword evidence="4" id="KW-1185">Reference proteome</keyword>
<comment type="caution">
    <text evidence="3">The sequence shown here is derived from an EMBL/GenBank/DDBJ whole genome shotgun (WGS) entry which is preliminary data.</text>
</comment>
<accession>A0A918EAF8</accession>
<evidence type="ECO:0000313" key="3">
    <source>
        <dbReference type="EMBL" id="GGP16120.1"/>
    </source>
</evidence>
<reference evidence="3" key="1">
    <citation type="journal article" date="2014" name="Int. J. Syst. Evol. Microbiol.">
        <title>Complete genome sequence of Corynebacterium casei LMG S-19264T (=DSM 44701T), isolated from a smear-ripened cheese.</title>
        <authorList>
            <consortium name="US DOE Joint Genome Institute (JGI-PGF)"/>
            <person name="Walter F."/>
            <person name="Albersmeier A."/>
            <person name="Kalinowski J."/>
            <person name="Ruckert C."/>
        </authorList>
    </citation>
    <scope>NUCLEOTIDE SEQUENCE</scope>
    <source>
        <strain evidence="3">CGMCC 4.7430</strain>
    </source>
</reference>